<sequence>MTAIHEPLSKERKAELRERYLKVDTANVADVLDELGHFDYGLASSFWPIHESQNKMAGWAYTIRGQMTPYPGTGDPEKMKAVSGLQDGEISVWSGGGASGVCFFGELIALGMQHRGSVGSLIDGGIRDIEWIVKMNFPVFTQYRSPVQSIGRWGVNAWQVPVYLPGATTERVMVRPGDFILADVDGVILVPQELAETVLERAEELTRKEVSIREDLNRGLSLPEVLEKYGHV</sequence>
<evidence type="ECO:0000256" key="1">
    <source>
        <dbReference type="PIRSR" id="PIRSR605493-1"/>
    </source>
</evidence>
<dbReference type="PANTHER" id="PTHR33254:SF16">
    <property type="entry name" value="BLR3842 PROTEIN"/>
    <property type="match status" value="1"/>
</dbReference>
<dbReference type="RefSeq" id="WP_075833450.1">
    <property type="nucleotide sequence ID" value="NZ_MSTI01000093.1"/>
</dbReference>
<dbReference type="InterPro" id="IPR036704">
    <property type="entry name" value="RraA/RraA-like_sf"/>
</dbReference>
<feature type="binding site" evidence="1">
    <location>
        <begin position="105"/>
        <end position="108"/>
    </location>
    <ligand>
        <name>substrate</name>
    </ligand>
</feature>
<dbReference type="SUPFAM" id="SSF89562">
    <property type="entry name" value="RraA-like"/>
    <property type="match status" value="1"/>
</dbReference>
<dbReference type="Proteomes" id="UP000186607">
    <property type="component" value="Unassembled WGS sequence"/>
</dbReference>
<keyword evidence="3" id="KW-1185">Reference proteome</keyword>
<name>A0A1U7NXE2_9DEIO</name>
<feature type="binding site" evidence="1">
    <location>
        <position position="128"/>
    </location>
    <ligand>
        <name>Mg(2+)</name>
        <dbReference type="ChEBI" id="CHEBI:18420"/>
    </ligand>
</feature>
<dbReference type="EMBL" id="MSTI01000093">
    <property type="protein sequence ID" value="OLV17574.1"/>
    <property type="molecule type" value="Genomic_DNA"/>
</dbReference>
<dbReference type="OrthoDB" id="9784786at2"/>
<accession>A0A1U7NXE2</accession>
<dbReference type="Gene3D" id="3.50.30.40">
    <property type="entry name" value="Ribonuclease E inhibitor RraA/RraA-like"/>
    <property type="match status" value="1"/>
</dbReference>
<evidence type="ECO:0000313" key="2">
    <source>
        <dbReference type="EMBL" id="OLV17574.1"/>
    </source>
</evidence>
<reference evidence="2 3" key="1">
    <citation type="submission" date="2017-01" db="EMBL/GenBank/DDBJ databases">
        <title>Genome Analysis of Deinococcus marmoris KOPRI26562.</title>
        <authorList>
            <person name="Kim J.H."/>
            <person name="Oh H.-M."/>
        </authorList>
    </citation>
    <scope>NUCLEOTIDE SEQUENCE [LARGE SCALE GENOMIC DNA]</scope>
    <source>
        <strain evidence="2 3">KOPRI26562</strain>
    </source>
</reference>
<keyword evidence="1" id="KW-0479">Metal-binding</keyword>
<dbReference type="CDD" id="cd16841">
    <property type="entry name" value="RraA_family"/>
    <property type="match status" value="1"/>
</dbReference>
<dbReference type="InterPro" id="IPR005493">
    <property type="entry name" value="RraA/RraA-like"/>
</dbReference>
<organism evidence="2 3">
    <name type="scientific">Deinococcus marmoris</name>
    <dbReference type="NCBI Taxonomy" id="249408"/>
    <lineage>
        <taxon>Bacteria</taxon>
        <taxon>Thermotogati</taxon>
        <taxon>Deinococcota</taxon>
        <taxon>Deinococci</taxon>
        <taxon>Deinococcales</taxon>
        <taxon>Deinococcaceae</taxon>
        <taxon>Deinococcus</taxon>
    </lineage>
</organism>
<dbReference type="AlphaFoldDB" id="A0A1U7NXE2"/>
<comment type="caution">
    <text evidence="2">The sequence shown here is derived from an EMBL/GenBank/DDBJ whole genome shotgun (WGS) entry which is preliminary data.</text>
</comment>
<comment type="cofactor">
    <cofactor evidence="1">
        <name>Mg(2+)</name>
        <dbReference type="ChEBI" id="CHEBI:18420"/>
    </cofactor>
</comment>
<dbReference type="PANTHER" id="PTHR33254">
    <property type="entry name" value="4-HYDROXY-4-METHYL-2-OXOGLUTARATE ALDOLASE 3-RELATED"/>
    <property type="match status" value="1"/>
</dbReference>
<evidence type="ECO:0000313" key="3">
    <source>
        <dbReference type="Proteomes" id="UP000186607"/>
    </source>
</evidence>
<proteinExistence type="predicted"/>
<keyword evidence="1" id="KW-0460">Magnesium</keyword>
<feature type="binding site" evidence="1">
    <location>
        <position position="127"/>
    </location>
    <ligand>
        <name>substrate</name>
    </ligand>
</feature>
<gene>
    <name evidence="2" type="ORF">BOO71_0008242</name>
</gene>
<protein>
    <submittedName>
        <fullName evidence="2">4-carboxy-4-hydroxy-2-oxoadipate aldolase</fullName>
    </submittedName>
</protein>
<dbReference type="GO" id="GO:0046872">
    <property type="term" value="F:metal ion binding"/>
    <property type="evidence" value="ECO:0007669"/>
    <property type="project" value="UniProtKB-KW"/>
</dbReference>
<dbReference type="Pfam" id="PF03737">
    <property type="entry name" value="RraA-like"/>
    <property type="match status" value="1"/>
</dbReference>
<dbReference type="STRING" id="249408.BOO71_0008242"/>